<keyword evidence="2" id="KW-0472">Membrane</keyword>
<feature type="region of interest" description="Disordered" evidence="1">
    <location>
        <begin position="534"/>
        <end position="554"/>
    </location>
</feature>
<reference evidence="4" key="1">
    <citation type="journal article" date="2019" name="Int. J. Syst. Evol. Microbiol.">
        <title>The Global Catalogue of Microorganisms (GCM) 10K type strain sequencing project: providing services to taxonomists for standard genome sequencing and annotation.</title>
        <authorList>
            <consortium name="The Broad Institute Genomics Platform"/>
            <consortium name="The Broad Institute Genome Sequencing Center for Infectious Disease"/>
            <person name="Wu L."/>
            <person name="Ma J."/>
        </authorList>
    </citation>
    <scope>NUCLEOTIDE SEQUENCE [LARGE SCALE GENOMIC DNA]</scope>
    <source>
        <strain evidence="4">CCUG 43117</strain>
    </source>
</reference>
<dbReference type="EMBL" id="JBHSLU010000025">
    <property type="protein sequence ID" value="MFC5505876.1"/>
    <property type="molecule type" value="Genomic_DNA"/>
</dbReference>
<evidence type="ECO:0000256" key="1">
    <source>
        <dbReference type="SAM" id="MobiDB-lite"/>
    </source>
</evidence>
<name>A0ABW0NZC0_9HYPH</name>
<evidence type="ECO:0000256" key="2">
    <source>
        <dbReference type="SAM" id="Phobius"/>
    </source>
</evidence>
<keyword evidence="4" id="KW-1185">Reference proteome</keyword>
<proteinExistence type="predicted"/>
<dbReference type="Proteomes" id="UP001596060">
    <property type="component" value="Unassembled WGS sequence"/>
</dbReference>
<protein>
    <submittedName>
        <fullName evidence="3">Uncharacterized protein</fullName>
    </submittedName>
</protein>
<feature type="transmembrane region" description="Helical" evidence="2">
    <location>
        <begin position="41"/>
        <end position="61"/>
    </location>
</feature>
<evidence type="ECO:0000313" key="3">
    <source>
        <dbReference type="EMBL" id="MFC5505876.1"/>
    </source>
</evidence>
<keyword evidence="2" id="KW-1133">Transmembrane helix</keyword>
<keyword evidence="2" id="KW-0812">Transmembrane</keyword>
<dbReference type="RefSeq" id="WP_377816991.1">
    <property type="nucleotide sequence ID" value="NZ_JBHSLU010000025.1"/>
</dbReference>
<comment type="caution">
    <text evidence="3">The sequence shown here is derived from an EMBL/GenBank/DDBJ whole genome shotgun (WGS) entry which is preliminary data.</text>
</comment>
<sequence length="554" mass="60746">MMQYAKKLALGAGAELISGALLSSVSLPTLGAAITASTGLTASFGFAGAALVWAVGGTMLAKSAPRLLSLAASGANSIAHSAGRTAGGLQSGLRIFSLLLAGDRAKSTITPGPRRIAFRENLDPAKAASKVAATGGTSLVNIITSEEEYASFKNTMRARGLPVIDLDGDAAQKRRTEKAPFEHSSEALAEITRIADQNMRVTPEDADDILDRLAKSQTLNHENRKDLLAYLATQLVPFERDTASERDRLETLRAQTEPFIRQIDTNMVERLKSNDTLARALHDAQIVSDVDETLDRVRRSIEIVGFDKTLELVREDPARFGEIDRPRGFMESASRSHALDNQHLRKTTEFVETLTGYVTNLKDNSAEAEQARTLRELRDRQSELDEKVNDRDRSLERVKRRIERETLWIEPDVRRQILKETLETMLHTREPSLKKAEEVAVAGARMAMSSEVERTASKNVVDISALLGERKEKQDKTPGEKIATERGSAVAGIENILVSAAYKIGAQANVPLYKRDYEIKMMTTAASDLIMSPPKDIARTRNKSAERDAGGIGR</sequence>
<accession>A0ABW0NZC0</accession>
<organism evidence="3 4">
    <name type="scientific">Bosea massiliensis</name>
    <dbReference type="NCBI Taxonomy" id="151419"/>
    <lineage>
        <taxon>Bacteria</taxon>
        <taxon>Pseudomonadati</taxon>
        <taxon>Pseudomonadota</taxon>
        <taxon>Alphaproteobacteria</taxon>
        <taxon>Hyphomicrobiales</taxon>
        <taxon>Boseaceae</taxon>
        <taxon>Bosea</taxon>
    </lineage>
</organism>
<gene>
    <name evidence="3" type="ORF">ACFPN9_11460</name>
</gene>
<evidence type="ECO:0000313" key="4">
    <source>
        <dbReference type="Proteomes" id="UP001596060"/>
    </source>
</evidence>
<feature type="compositionally biased region" description="Basic and acidic residues" evidence="1">
    <location>
        <begin position="536"/>
        <end position="554"/>
    </location>
</feature>